<protein>
    <submittedName>
        <fullName evidence="4">Swr1 complex subunit Swc2</fullName>
    </submittedName>
</protein>
<name>B6K789_SCHJY</name>
<evidence type="ECO:0000256" key="1">
    <source>
        <dbReference type="ARBA" id="ARBA00006832"/>
    </source>
</evidence>
<organism evidence="4 6">
    <name type="scientific">Schizosaccharomyces japonicus (strain yFS275 / FY16936)</name>
    <name type="common">Fission yeast</name>
    <dbReference type="NCBI Taxonomy" id="402676"/>
    <lineage>
        <taxon>Eukaryota</taxon>
        <taxon>Fungi</taxon>
        <taxon>Dikarya</taxon>
        <taxon>Ascomycota</taxon>
        <taxon>Taphrinomycotina</taxon>
        <taxon>Schizosaccharomycetes</taxon>
        <taxon>Schizosaccharomycetales</taxon>
        <taxon>Schizosaccharomycetaceae</taxon>
        <taxon>Schizosaccharomyces</taxon>
    </lineage>
</organism>
<dbReference type="HOGENOM" id="CLU_883275_0_0_1"/>
<gene>
    <name evidence="5" type="primary">swc2</name>
    <name evidence="4" type="ORF">SJAG_04596</name>
</gene>
<dbReference type="RefSeq" id="XP_002175686.1">
    <property type="nucleotide sequence ID" value="XM_002175650.2"/>
</dbReference>
<dbReference type="PANTHER" id="PTHR13275">
    <property type="entry name" value="YL-1 PROTEIN TRANSCRIPTION FACTOR-LIKE 1"/>
    <property type="match status" value="1"/>
</dbReference>
<feature type="domain" description="Vps72/YL1 C-terminal" evidence="3">
    <location>
        <begin position="268"/>
        <end position="297"/>
    </location>
</feature>
<dbReference type="OrthoDB" id="78296at2759"/>
<dbReference type="Pfam" id="PF08265">
    <property type="entry name" value="YL1_C"/>
    <property type="match status" value="1"/>
</dbReference>
<accession>B6K789</accession>
<proteinExistence type="inferred from homology"/>
<dbReference type="PANTHER" id="PTHR13275:SF4">
    <property type="entry name" value="VACUOLAR PROTEIN SORTING-ASSOCIATED PROTEIN 72 HOMOLOG"/>
    <property type="match status" value="1"/>
</dbReference>
<comment type="similarity">
    <text evidence="1">Belongs to the VPS72/YL1 family.</text>
</comment>
<dbReference type="InterPro" id="IPR046757">
    <property type="entry name" value="YL1_N"/>
</dbReference>
<dbReference type="InterPro" id="IPR013272">
    <property type="entry name" value="Vps72/YL1_C"/>
</dbReference>
<dbReference type="eggNOG" id="KOG2897">
    <property type="taxonomic scope" value="Eukaryota"/>
</dbReference>
<dbReference type="EMBL" id="KE651168">
    <property type="protein sequence ID" value="EEB09393.1"/>
    <property type="molecule type" value="Genomic_DNA"/>
</dbReference>
<dbReference type="OMA" id="TGPTIRY"/>
<evidence type="ECO:0000313" key="6">
    <source>
        <dbReference type="Proteomes" id="UP000001744"/>
    </source>
</evidence>
<evidence type="ECO:0000313" key="5">
    <source>
        <dbReference type="JaponicusDB" id="SJAG_04596"/>
    </source>
</evidence>
<dbReference type="VEuPathDB" id="FungiDB:SJAG_04596"/>
<feature type="region of interest" description="Disordered" evidence="2">
    <location>
        <begin position="76"/>
        <end position="98"/>
    </location>
</feature>
<dbReference type="JaponicusDB" id="SJAG_04596">
    <property type="gene designation" value="swc2"/>
</dbReference>
<evidence type="ECO:0000256" key="2">
    <source>
        <dbReference type="SAM" id="MobiDB-lite"/>
    </source>
</evidence>
<dbReference type="STRING" id="402676.B6K789"/>
<dbReference type="GeneID" id="7049752"/>
<dbReference type="Pfam" id="PF05764">
    <property type="entry name" value="YL1"/>
    <property type="match status" value="1"/>
</dbReference>
<dbReference type="GO" id="GO:0005634">
    <property type="term" value="C:nucleus"/>
    <property type="evidence" value="ECO:0000318"/>
    <property type="project" value="GO_Central"/>
</dbReference>
<reference evidence="4 6" key="1">
    <citation type="journal article" date="2011" name="Science">
        <title>Comparative functional genomics of the fission yeasts.</title>
        <authorList>
            <person name="Rhind N."/>
            <person name="Chen Z."/>
            <person name="Yassour M."/>
            <person name="Thompson D.A."/>
            <person name="Haas B.J."/>
            <person name="Habib N."/>
            <person name="Wapinski I."/>
            <person name="Roy S."/>
            <person name="Lin M.F."/>
            <person name="Heiman D.I."/>
            <person name="Young S.K."/>
            <person name="Furuya K."/>
            <person name="Guo Y."/>
            <person name="Pidoux A."/>
            <person name="Chen H.M."/>
            <person name="Robbertse B."/>
            <person name="Goldberg J.M."/>
            <person name="Aoki K."/>
            <person name="Bayne E.H."/>
            <person name="Berlin A.M."/>
            <person name="Desjardins C.A."/>
            <person name="Dobbs E."/>
            <person name="Dukaj L."/>
            <person name="Fan L."/>
            <person name="FitzGerald M.G."/>
            <person name="French C."/>
            <person name="Gujja S."/>
            <person name="Hansen K."/>
            <person name="Keifenheim D."/>
            <person name="Levin J.Z."/>
            <person name="Mosher R.A."/>
            <person name="Mueller C.A."/>
            <person name="Pfiffner J."/>
            <person name="Priest M."/>
            <person name="Russ C."/>
            <person name="Smialowska A."/>
            <person name="Swoboda P."/>
            <person name="Sykes S.M."/>
            <person name="Vaughn M."/>
            <person name="Vengrova S."/>
            <person name="Yoder R."/>
            <person name="Zeng Q."/>
            <person name="Allshire R."/>
            <person name="Baulcombe D."/>
            <person name="Birren B.W."/>
            <person name="Brown W."/>
            <person name="Ekwall K."/>
            <person name="Kellis M."/>
            <person name="Leatherwood J."/>
            <person name="Levin H."/>
            <person name="Margalit H."/>
            <person name="Martienssen R."/>
            <person name="Nieduszynski C.A."/>
            <person name="Spatafora J.W."/>
            <person name="Friedman N."/>
            <person name="Dalgaard J.Z."/>
            <person name="Baumann P."/>
            <person name="Niki H."/>
            <person name="Regev A."/>
            <person name="Nusbaum C."/>
        </authorList>
    </citation>
    <scope>NUCLEOTIDE SEQUENCE [LARGE SCALE GENOMIC DNA]</scope>
    <source>
        <strain evidence="6">yFS275 / FY16936</strain>
    </source>
</reference>
<dbReference type="AlphaFoldDB" id="B6K789"/>
<dbReference type="Proteomes" id="UP000001744">
    <property type="component" value="Unassembled WGS sequence"/>
</dbReference>
<keyword evidence="6" id="KW-1185">Reference proteome</keyword>
<feature type="compositionally biased region" description="Basic and acidic residues" evidence="2">
    <location>
        <begin position="76"/>
        <end position="86"/>
    </location>
</feature>
<evidence type="ECO:0000313" key="4">
    <source>
        <dbReference type="EMBL" id="EEB09393.1"/>
    </source>
</evidence>
<evidence type="ECO:0000259" key="3">
    <source>
        <dbReference type="SMART" id="SM00993"/>
    </source>
</evidence>
<dbReference type="SMART" id="SM00993">
    <property type="entry name" value="YL1_C"/>
    <property type="match status" value="1"/>
</dbReference>
<sequence length="315" mass="36568">MLNGRSRRQNAGNRLRELLEQEHVRLQAEGIEETTEKDDGDLDYVEEDVEDVAISDTSSEGETDDENAINEEAEKEISRQEKLEKRRSARLTQNKTERTLKKLLTKRTKPSEKASVKRARKIYEPEAAIRSSTRTHTVSFKQSVEEKLQRDRYRRRQGMGQHAGPRAKHSAMTQQQRLEEASRTEAANISSLRHYVLREEERRLRMRRNATRSRALHGPILRFVSRQFQDRNDPKTAHEQSLYLAPDTYPLIEPWQSQLPTVPDPSMNTCVFTGLRARYIDPKTGISFANTEAYEALRKACANEYTWSSLLGIYY</sequence>